<evidence type="ECO:0000259" key="10">
    <source>
        <dbReference type="Pfam" id="PF20238"/>
    </source>
</evidence>
<dbReference type="EMBL" id="JAFCIX010000374">
    <property type="protein sequence ID" value="KAH6592719.1"/>
    <property type="molecule type" value="Genomic_DNA"/>
</dbReference>
<keyword evidence="6" id="KW-0449">Lipoprotein</keyword>
<dbReference type="PANTHER" id="PTHR34992">
    <property type="entry name" value="HYPHAL ANASTAMOSIS-7 PROTEIN"/>
    <property type="match status" value="1"/>
</dbReference>
<feature type="compositionally biased region" description="Low complexity" evidence="8">
    <location>
        <begin position="140"/>
        <end position="164"/>
    </location>
</feature>
<reference evidence="11 12" key="1">
    <citation type="submission" date="2021-02" db="EMBL/GenBank/DDBJ databases">
        <title>Variation within the Batrachochytrium salamandrivorans European outbreak.</title>
        <authorList>
            <person name="Kelly M."/>
            <person name="Pasmans F."/>
            <person name="Shea T.P."/>
            <person name="Munoz J.F."/>
            <person name="Carranza S."/>
            <person name="Cuomo C.A."/>
            <person name="Martel A."/>
        </authorList>
    </citation>
    <scope>NUCLEOTIDE SEQUENCE [LARGE SCALE GENOMIC DNA]</scope>
    <source>
        <strain evidence="11 12">AMFP18/2</strain>
    </source>
</reference>
<evidence type="ECO:0000256" key="7">
    <source>
        <dbReference type="ARBA" id="ARBA00037868"/>
    </source>
</evidence>
<evidence type="ECO:0000256" key="1">
    <source>
        <dbReference type="ARBA" id="ARBA00004236"/>
    </source>
</evidence>
<evidence type="ECO:0000256" key="3">
    <source>
        <dbReference type="ARBA" id="ARBA00022729"/>
    </source>
</evidence>
<evidence type="ECO:0000256" key="2">
    <source>
        <dbReference type="ARBA" id="ARBA00022475"/>
    </source>
</evidence>
<accession>A0ABQ8F5Q0</accession>
<feature type="domain" description="Copper acquisition factor BIM1-like" evidence="10">
    <location>
        <begin position="16"/>
        <end position="144"/>
    </location>
</feature>
<evidence type="ECO:0000256" key="5">
    <source>
        <dbReference type="ARBA" id="ARBA00023180"/>
    </source>
</evidence>
<keyword evidence="3 9" id="KW-0732">Signal</keyword>
<protein>
    <recommendedName>
        <fullName evidence="10">Copper acquisition factor BIM1-like domain-containing protein</fullName>
    </recommendedName>
</protein>
<evidence type="ECO:0000256" key="6">
    <source>
        <dbReference type="ARBA" id="ARBA00023288"/>
    </source>
</evidence>
<comment type="subcellular location">
    <subcellularLocation>
        <location evidence="1">Cell membrane</location>
    </subcellularLocation>
    <subcellularLocation>
        <location evidence="7">Endomembrane system</location>
        <topology evidence="7">Lipid-anchor</topology>
    </subcellularLocation>
</comment>
<evidence type="ECO:0000256" key="8">
    <source>
        <dbReference type="SAM" id="MobiDB-lite"/>
    </source>
</evidence>
<dbReference type="PANTHER" id="PTHR34992:SF1">
    <property type="entry name" value="COPPER ACQUISITION FACTOR BIM1-LIKE DOMAIN-CONTAINING PROTEIN"/>
    <property type="match status" value="1"/>
</dbReference>
<proteinExistence type="predicted"/>
<evidence type="ECO:0000256" key="9">
    <source>
        <dbReference type="SAM" id="SignalP"/>
    </source>
</evidence>
<organism evidence="11 12">
    <name type="scientific">Batrachochytrium salamandrivorans</name>
    <dbReference type="NCBI Taxonomy" id="1357716"/>
    <lineage>
        <taxon>Eukaryota</taxon>
        <taxon>Fungi</taxon>
        <taxon>Fungi incertae sedis</taxon>
        <taxon>Chytridiomycota</taxon>
        <taxon>Chytridiomycota incertae sedis</taxon>
        <taxon>Chytridiomycetes</taxon>
        <taxon>Rhizophydiales</taxon>
        <taxon>Rhizophydiales incertae sedis</taxon>
        <taxon>Batrachochytrium</taxon>
    </lineage>
</organism>
<feature type="compositionally biased region" description="Polar residues" evidence="8">
    <location>
        <begin position="166"/>
        <end position="176"/>
    </location>
</feature>
<feature type="signal peptide" evidence="9">
    <location>
        <begin position="1"/>
        <end position="17"/>
    </location>
</feature>
<name>A0ABQ8F5Q0_9FUNG</name>
<dbReference type="Pfam" id="PF20238">
    <property type="entry name" value="BIM1-like_dom"/>
    <property type="match status" value="1"/>
</dbReference>
<keyword evidence="12" id="KW-1185">Reference proteome</keyword>
<dbReference type="InterPro" id="IPR046936">
    <property type="entry name" value="BIM1-like"/>
</dbReference>
<evidence type="ECO:0000313" key="11">
    <source>
        <dbReference type="EMBL" id="KAH6592719.1"/>
    </source>
</evidence>
<dbReference type="InterPro" id="IPR046530">
    <property type="entry name" value="BIM1-like_dom"/>
</dbReference>
<feature type="region of interest" description="Disordered" evidence="8">
    <location>
        <begin position="140"/>
        <end position="176"/>
    </location>
</feature>
<keyword evidence="5" id="KW-0325">Glycoprotein</keyword>
<comment type="caution">
    <text evidence="11">The sequence shown here is derived from an EMBL/GenBank/DDBJ whole genome shotgun (WGS) entry which is preliminary data.</text>
</comment>
<sequence length="201" mass="20237">MQVICLLTTLLASVASAHFVLTSPLSRGSDQSKGTAAPCGGFDAVGARSNLAFASDLTVNVLDPDSRVVVRYGVGDAPSKFPFVLRTHNYTTAGNYSLALDMAKIAGRTDFGTLPLGTIQVIVTSSNGVMYQCADVSVSASTPPTPATPSGSATPPHASGAPPAVNGTTPPKSSNGARGGVVGLAAIATQLMVVLPLALLL</sequence>
<keyword evidence="4" id="KW-0472">Membrane</keyword>
<dbReference type="Proteomes" id="UP001648503">
    <property type="component" value="Unassembled WGS sequence"/>
</dbReference>
<gene>
    <name evidence="11" type="ORF">BASA50_007899</name>
</gene>
<evidence type="ECO:0000313" key="12">
    <source>
        <dbReference type="Proteomes" id="UP001648503"/>
    </source>
</evidence>
<feature type="chain" id="PRO_5046224988" description="Copper acquisition factor BIM1-like domain-containing protein" evidence="9">
    <location>
        <begin position="18"/>
        <end position="201"/>
    </location>
</feature>
<keyword evidence="2" id="KW-1003">Cell membrane</keyword>
<evidence type="ECO:0000256" key="4">
    <source>
        <dbReference type="ARBA" id="ARBA00023136"/>
    </source>
</evidence>